<dbReference type="SUPFAM" id="SSF57716">
    <property type="entry name" value="Glucocorticoid receptor-like (DNA-binding domain)"/>
    <property type="match status" value="1"/>
</dbReference>
<dbReference type="GeneID" id="25911447"/>
<gene>
    <name evidence="3" type="ORF">SARC_10943</name>
</gene>
<dbReference type="InterPro" id="IPR000679">
    <property type="entry name" value="Znf_GATA"/>
</dbReference>
<evidence type="ECO:0000313" key="3">
    <source>
        <dbReference type="EMBL" id="KNC76564.1"/>
    </source>
</evidence>
<dbReference type="PROSITE" id="PS50114">
    <property type="entry name" value="GATA_ZN_FINGER_2"/>
    <property type="match status" value="1"/>
</dbReference>
<reference evidence="3 4" key="1">
    <citation type="submission" date="2011-02" db="EMBL/GenBank/DDBJ databases">
        <title>The Genome Sequence of Sphaeroforma arctica JP610.</title>
        <authorList>
            <consortium name="The Broad Institute Genome Sequencing Platform"/>
            <person name="Russ C."/>
            <person name="Cuomo C."/>
            <person name="Young S.K."/>
            <person name="Zeng Q."/>
            <person name="Gargeya S."/>
            <person name="Alvarado L."/>
            <person name="Berlin A."/>
            <person name="Chapman S.B."/>
            <person name="Chen Z."/>
            <person name="Freedman E."/>
            <person name="Gellesch M."/>
            <person name="Goldberg J."/>
            <person name="Griggs A."/>
            <person name="Gujja S."/>
            <person name="Heilman E."/>
            <person name="Heiman D."/>
            <person name="Howarth C."/>
            <person name="Mehta T."/>
            <person name="Neiman D."/>
            <person name="Pearson M."/>
            <person name="Roberts A."/>
            <person name="Saif S."/>
            <person name="Shea T."/>
            <person name="Shenoy N."/>
            <person name="Sisk P."/>
            <person name="Stolte C."/>
            <person name="Sykes S."/>
            <person name="White J."/>
            <person name="Yandava C."/>
            <person name="Burger G."/>
            <person name="Gray M.W."/>
            <person name="Holland P.W.H."/>
            <person name="King N."/>
            <person name="Lang F.B.F."/>
            <person name="Roger A.J."/>
            <person name="Ruiz-Trillo I."/>
            <person name="Haas B."/>
            <person name="Nusbaum C."/>
            <person name="Birren B."/>
        </authorList>
    </citation>
    <scope>NUCLEOTIDE SEQUENCE [LARGE SCALE GENOMIC DNA]</scope>
    <source>
        <strain evidence="3 4">JP610</strain>
    </source>
</reference>
<name>A0A0L0FIH7_9EUKA</name>
<evidence type="ECO:0000259" key="2">
    <source>
        <dbReference type="PROSITE" id="PS50114"/>
    </source>
</evidence>
<feature type="domain" description="GATA-type" evidence="2">
    <location>
        <begin position="369"/>
        <end position="419"/>
    </location>
</feature>
<evidence type="ECO:0000313" key="4">
    <source>
        <dbReference type="Proteomes" id="UP000054560"/>
    </source>
</evidence>
<dbReference type="GO" id="GO:0006355">
    <property type="term" value="P:regulation of DNA-templated transcription"/>
    <property type="evidence" value="ECO:0007669"/>
    <property type="project" value="InterPro"/>
</dbReference>
<dbReference type="Gene3D" id="3.30.50.10">
    <property type="entry name" value="Erythroid Transcription Factor GATA-1, subunit A"/>
    <property type="match status" value="1"/>
</dbReference>
<organism evidence="3 4">
    <name type="scientific">Sphaeroforma arctica JP610</name>
    <dbReference type="NCBI Taxonomy" id="667725"/>
    <lineage>
        <taxon>Eukaryota</taxon>
        <taxon>Ichthyosporea</taxon>
        <taxon>Ichthyophonida</taxon>
        <taxon>Sphaeroforma</taxon>
    </lineage>
</organism>
<keyword evidence="1" id="KW-0862">Zinc</keyword>
<dbReference type="Proteomes" id="UP000054560">
    <property type="component" value="Unassembled WGS sequence"/>
</dbReference>
<dbReference type="STRING" id="667725.A0A0L0FIH7"/>
<protein>
    <recommendedName>
        <fullName evidence="2">GATA-type domain-containing protein</fullName>
    </recommendedName>
</protein>
<keyword evidence="1" id="KW-0863">Zinc-finger</keyword>
<dbReference type="eggNOG" id="KOG1601">
    <property type="taxonomic scope" value="Eukaryota"/>
</dbReference>
<keyword evidence="1" id="KW-0479">Metal-binding</keyword>
<dbReference type="RefSeq" id="XP_014150466.1">
    <property type="nucleotide sequence ID" value="XM_014294991.1"/>
</dbReference>
<dbReference type="GO" id="GO:0008270">
    <property type="term" value="F:zinc ion binding"/>
    <property type="evidence" value="ECO:0007669"/>
    <property type="project" value="UniProtKB-KW"/>
</dbReference>
<dbReference type="EMBL" id="KQ243048">
    <property type="protein sequence ID" value="KNC76564.1"/>
    <property type="molecule type" value="Genomic_DNA"/>
</dbReference>
<accession>A0A0L0FIH7</accession>
<dbReference type="CDD" id="cd00202">
    <property type="entry name" value="ZnF_GATA"/>
    <property type="match status" value="1"/>
</dbReference>
<sequence>MMARKGRPSKILFIDYYSNKRAKHRRNSKTSSRTASLMSEASVMRSKQNNVVQTNLSTQQQYGIPITSVQESPAQWKPSSESLHALNTKQHGSLNPSCEGVSSATSNPSLISNLNVPLSFTFGSDQSPPLTSGILDDIAFQYARFSLYMGATQPFNPYGLLDQAFMTNETNSMVDHNNYVDMRTLSTIPTTDSLGTLTSMIADIEPFNHIRMSDILSTQTPVEFFGDADLKSLGNTMKLDLDGFSCDSFLSLSDTVGLGSAVRVNGGLSMLDSGTSMIGSTTPISYCSSDLFYFGSPETGTASETSTYFKDMKVEHKARKSLTSEVPADVVPDFENNVTALQSSSLPMADSELTTDSFFAVHKPGTIVCFNCKIFNEKTWRKSPNGDTLCNACGLYEKAKGKPRPRHLAHRKLKRLLNREAKHTKLN</sequence>
<dbReference type="SMART" id="SM00401">
    <property type="entry name" value="ZnF_GATA"/>
    <property type="match status" value="1"/>
</dbReference>
<evidence type="ECO:0000256" key="1">
    <source>
        <dbReference type="PROSITE-ProRule" id="PRU00094"/>
    </source>
</evidence>
<keyword evidence="4" id="KW-1185">Reference proteome</keyword>
<dbReference type="InterPro" id="IPR013088">
    <property type="entry name" value="Znf_NHR/GATA"/>
</dbReference>
<proteinExistence type="predicted"/>
<dbReference type="GO" id="GO:0043565">
    <property type="term" value="F:sequence-specific DNA binding"/>
    <property type="evidence" value="ECO:0007669"/>
    <property type="project" value="InterPro"/>
</dbReference>
<dbReference type="Pfam" id="PF00320">
    <property type="entry name" value="GATA"/>
    <property type="match status" value="1"/>
</dbReference>
<dbReference type="AlphaFoldDB" id="A0A0L0FIH7"/>
<dbReference type="OrthoDB" id="515401at2759"/>